<dbReference type="AlphaFoldDB" id="A0A494Y400"/>
<keyword evidence="2" id="KW-0238">DNA-binding</keyword>
<evidence type="ECO:0000256" key="4">
    <source>
        <dbReference type="PROSITE-ProRule" id="PRU00169"/>
    </source>
</evidence>
<sequence length="535" mass="59763">MIYKALIVDDEPIIRYGLASTVDWEGAGVELVGEAGNGEAALGMVSEREVDILITDIKMPMMDGLELIRLAKLSRPHIKAILISSYSDFDYARQAVQLGVVVDYLLKPTMEPEDVTRLLIDCRRRLEDELSLEKNSSLYSMGEKQRKRQGFATEMNRALNGQAADLVRYAGDFPGPYVLSIWRADEGQGIDTAIEKLGALLPDSVVCATKESELALLLPDRTGGGAAAMAASLVRDAHIALREDADRIRFTIGISPPFYRLDRLPEAYAWAESAFEHAFFGGKGKCYDGEIRRQNGEAGAAPQLSSKQEEANELLDRFSRKLAGSDDAACERALRQLFELWRSRAVAPGEILKQAGDALLRIASGQFYLKAEEKLELLMEENERLRKAGALEEVIAIVIAGLRDGRRNVDSLPLTAVSEDTGGAHAIQTALVYIQEHYRSELSLREVADSVHMSRNYFSEQFKRRTGFNFIDYVIRLRIRYAKHLLETTMLKVFDIGIHSGFNNSKHFLKMFKRESGCTPAEYRSRSQHGEEGET</sequence>
<dbReference type="RefSeq" id="WP_120975152.1">
    <property type="nucleotide sequence ID" value="NZ_RBZM01000003.1"/>
</dbReference>
<dbReference type="PROSITE" id="PS00041">
    <property type="entry name" value="HTH_ARAC_FAMILY_1"/>
    <property type="match status" value="1"/>
</dbReference>
<dbReference type="InterPro" id="IPR011006">
    <property type="entry name" value="CheY-like_superfamily"/>
</dbReference>
<evidence type="ECO:0000313" key="7">
    <source>
        <dbReference type="EMBL" id="RKP56185.1"/>
    </source>
</evidence>
<evidence type="ECO:0000256" key="1">
    <source>
        <dbReference type="ARBA" id="ARBA00023015"/>
    </source>
</evidence>
<keyword evidence="1" id="KW-0805">Transcription regulation</keyword>
<comment type="caution">
    <text evidence="7">The sequence shown here is derived from an EMBL/GenBank/DDBJ whole genome shotgun (WGS) entry which is preliminary data.</text>
</comment>
<dbReference type="Proteomes" id="UP000282076">
    <property type="component" value="Unassembled WGS sequence"/>
</dbReference>
<keyword evidence="4" id="KW-0597">Phosphoprotein</keyword>
<feature type="domain" description="Response regulatory" evidence="6">
    <location>
        <begin position="4"/>
        <end position="122"/>
    </location>
</feature>
<dbReference type="InterPro" id="IPR018060">
    <property type="entry name" value="HTH_AraC"/>
</dbReference>
<dbReference type="InterPro" id="IPR018062">
    <property type="entry name" value="HTH_AraC-typ_CS"/>
</dbReference>
<dbReference type="OrthoDB" id="342399at2"/>
<keyword evidence="8" id="KW-1185">Reference proteome</keyword>
<dbReference type="PRINTS" id="PR00032">
    <property type="entry name" value="HTHARAC"/>
</dbReference>
<name>A0A494Y400_9BACL</name>
<dbReference type="PROSITE" id="PS50110">
    <property type="entry name" value="RESPONSE_REGULATORY"/>
    <property type="match status" value="1"/>
</dbReference>
<dbReference type="InterPro" id="IPR009057">
    <property type="entry name" value="Homeodomain-like_sf"/>
</dbReference>
<feature type="modified residue" description="4-aspartylphosphate" evidence="4">
    <location>
        <position position="56"/>
    </location>
</feature>
<evidence type="ECO:0000256" key="2">
    <source>
        <dbReference type="ARBA" id="ARBA00023125"/>
    </source>
</evidence>
<dbReference type="InterPro" id="IPR001789">
    <property type="entry name" value="Sig_transdc_resp-reg_receiver"/>
</dbReference>
<dbReference type="GO" id="GO:0000160">
    <property type="term" value="P:phosphorelay signal transduction system"/>
    <property type="evidence" value="ECO:0007669"/>
    <property type="project" value="InterPro"/>
</dbReference>
<accession>A0A494Y400</accession>
<dbReference type="GO" id="GO:0043565">
    <property type="term" value="F:sequence-specific DNA binding"/>
    <property type="evidence" value="ECO:0007669"/>
    <property type="project" value="InterPro"/>
</dbReference>
<dbReference type="SMART" id="SM00448">
    <property type="entry name" value="REC"/>
    <property type="match status" value="1"/>
</dbReference>
<dbReference type="Pfam" id="PF17853">
    <property type="entry name" value="GGDEF_2"/>
    <property type="match status" value="1"/>
</dbReference>
<evidence type="ECO:0000259" key="6">
    <source>
        <dbReference type="PROSITE" id="PS50110"/>
    </source>
</evidence>
<dbReference type="Pfam" id="PF00072">
    <property type="entry name" value="Response_reg"/>
    <property type="match status" value="1"/>
</dbReference>
<dbReference type="EMBL" id="RBZM01000003">
    <property type="protein sequence ID" value="RKP56185.1"/>
    <property type="molecule type" value="Genomic_DNA"/>
</dbReference>
<keyword evidence="3" id="KW-0804">Transcription</keyword>
<dbReference type="SUPFAM" id="SSF52172">
    <property type="entry name" value="CheY-like"/>
    <property type="match status" value="1"/>
</dbReference>
<reference evidence="7 8" key="1">
    <citation type="submission" date="2018-10" db="EMBL/GenBank/DDBJ databases">
        <title>Cohnella sp. M2MS4P-1, whole genome shotgun sequence.</title>
        <authorList>
            <person name="Tuo L."/>
        </authorList>
    </citation>
    <scope>NUCLEOTIDE SEQUENCE [LARGE SCALE GENOMIC DNA]</scope>
    <source>
        <strain evidence="7 8">M2MS4P-1</strain>
    </source>
</reference>
<dbReference type="SUPFAM" id="SSF46689">
    <property type="entry name" value="Homeodomain-like"/>
    <property type="match status" value="2"/>
</dbReference>
<dbReference type="InterPro" id="IPR020449">
    <property type="entry name" value="Tscrpt_reg_AraC-type_HTH"/>
</dbReference>
<gene>
    <name evidence="7" type="ORF">D7Z26_05965</name>
</gene>
<dbReference type="Gene3D" id="3.40.50.2300">
    <property type="match status" value="1"/>
</dbReference>
<evidence type="ECO:0000313" key="8">
    <source>
        <dbReference type="Proteomes" id="UP000282076"/>
    </source>
</evidence>
<dbReference type="Gene3D" id="1.10.10.60">
    <property type="entry name" value="Homeodomain-like"/>
    <property type="match status" value="2"/>
</dbReference>
<dbReference type="PANTHER" id="PTHR43280">
    <property type="entry name" value="ARAC-FAMILY TRANSCRIPTIONAL REGULATOR"/>
    <property type="match status" value="1"/>
</dbReference>
<evidence type="ECO:0000259" key="5">
    <source>
        <dbReference type="PROSITE" id="PS01124"/>
    </source>
</evidence>
<organism evidence="7 8">
    <name type="scientific">Cohnella endophytica</name>
    <dbReference type="NCBI Taxonomy" id="2419778"/>
    <lineage>
        <taxon>Bacteria</taxon>
        <taxon>Bacillati</taxon>
        <taxon>Bacillota</taxon>
        <taxon>Bacilli</taxon>
        <taxon>Bacillales</taxon>
        <taxon>Paenibacillaceae</taxon>
        <taxon>Cohnella</taxon>
    </lineage>
</organism>
<dbReference type="GO" id="GO:0003700">
    <property type="term" value="F:DNA-binding transcription factor activity"/>
    <property type="evidence" value="ECO:0007669"/>
    <property type="project" value="InterPro"/>
</dbReference>
<proteinExistence type="predicted"/>
<evidence type="ECO:0000256" key="3">
    <source>
        <dbReference type="ARBA" id="ARBA00023163"/>
    </source>
</evidence>
<dbReference type="InterPro" id="IPR041522">
    <property type="entry name" value="CdaR_GGDEF"/>
</dbReference>
<dbReference type="PANTHER" id="PTHR43280:SF34">
    <property type="entry name" value="ARAC-FAMILY TRANSCRIPTIONAL REGULATOR"/>
    <property type="match status" value="1"/>
</dbReference>
<dbReference type="CDD" id="cd17536">
    <property type="entry name" value="REC_YesN-like"/>
    <property type="match status" value="1"/>
</dbReference>
<dbReference type="PROSITE" id="PS01124">
    <property type="entry name" value="HTH_ARAC_FAMILY_2"/>
    <property type="match status" value="1"/>
</dbReference>
<protein>
    <submittedName>
        <fullName evidence="7">Response regulator</fullName>
    </submittedName>
</protein>
<dbReference type="Pfam" id="PF12833">
    <property type="entry name" value="HTH_18"/>
    <property type="match status" value="1"/>
</dbReference>
<feature type="domain" description="HTH araC/xylS-type" evidence="5">
    <location>
        <begin position="428"/>
        <end position="526"/>
    </location>
</feature>
<dbReference type="SMART" id="SM00342">
    <property type="entry name" value="HTH_ARAC"/>
    <property type="match status" value="1"/>
</dbReference>